<comment type="function">
    <text evidence="7">Catalyzes the ATP-dependent amidation of the two carboxylate groups at positions a and c of cobyrinate, using either L-glutamine or ammonia as the nitrogen source.</text>
</comment>
<dbReference type="KEGG" id="pce:PECL_1403"/>
<dbReference type="RefSeq" id="WP_014215821.1">
    <property type="nucleotide sequence ID" value="NC_016605.1"/>
</dbReference>
<comment type="cofactor">
    <cofactor evidence="1 7">
        <name>Mg(2+)</name>
        <dbReference type="ChEBI" id="CHEBI:18420"/>
    </cofactor>
</comment>
<dbReference type="eggNOG" id="COG1797">
    <property type="taxonomic scope" value="Bacteria"/>
</dbReference>
<dbReference type="PANTHER" id="PTHR43873">
    <property type="entry name" value="COBYRINATE A,C-DIAMIDE SYNTHASE"/>
    <property type="match status" value="1"/>
</dbReference>
<dbReference type="SUPFAM" id="SSF52540">
    <property type="entry name" value="P-loop containing nucleoside triphosphate hydrolases"/>
    <property type="match status" value="1"/>
</dbReference>
<dbReference type="InterPro" id="IPR027417">
    <property type="entry name" value="P-loop_NTPase"/>
</dbReference>
<evidence type="ECO:0000256" key="3">
    <source>
        <dbReference type="ARBA" id="ARBA00022741"/>
    </source>
</evidence>
<evidence type="ECO:0000256" key="4">
    <source>
        <dbReference type="ARBA" id="ARBA00022840"/>
    </source>
</evidence>
<keyword evidence="4 7" id="KW-0067">ATP-binding</keyword>
<evidence type="ECO:0000256" key="6">
    <source>
        <dbReference type="ARBA" id="ARBA00022962"/>
    </source>
</evidence>
<dbReference type="Gene3D" id="3.40.50.300">
    <property type="entry name" value="P-loop containing nucleotide triphosphate hydrolases"/>
    <property type="match status" value="2"/>
</dbReference>
<organism evidence="10 11">
    <name type="scientific">Pediococcus claussenii (strain ATCC BAA-344 / DSM 14800 / JCM 18046 / KCTC 3811 / LMG 21948 / P06)</name>
    <dbReference type="NCBI Taxonomy" id="701521"/>
    <lineage>
        <taxon>Bacteria</taxon>
        <taxon>Bacillati</taxon>
        <taxon>Bacillota</taxon>
        <taxon>Bacilli</taxon>
        <taxon>Lactobacillales</taxon>
        <taxon>Lactobacillaceae</taxon>
        <taxon>Pediococcus</taxon>
    </lineage>
</organism>
<evidence type="ECO:0000259" key="9">
    <source>
        <dbReference type="Pfam" id="PF07685"/>
    </source>
</evidence>
<dbReference type="CDD" id="cd05388">
    <property type="entry name" value="CobB_N"/>
    <property type="match status" value="1"/>
</dbReference>
<keyword evidence="2 7" id="KW-0436">Ligase</keyword>
<dbReference type="GO" id="GO:0005524">
    <property type="term" value="F:ATP binding"/>
    <property type="evidence" value="ECO:0007669"/>
    <property type="project" value="UniProtKB-UniRule"/>
</dbReference>
<accession>G8PEL8</accession>
<dbReference type="AlphaFoldDB" id="G8PEL8"/>
<dbReference type="SUPFAM" id="SSF52317">
    <property type="entry name" value="Class I glutamine amidotransferase-like"/>
    <property type="match status" value="1"/>
</dbReference>
<reference evidence="10 11" key="1">
    <citation type="journal article" date="2012" name="J. Bacteriol.">
        <title>Complete Genome Sequence of the Beer Spoilage Organism Pediococcus claussenii ATCC BAA-344T.</title>
        <authorList>
            <person name="Pittet V."/>
            <person name="Abegunde T."/>
            <person name="Marfleet T."/>
            <person name="Haakensen M."/>
            <person name="Morrow K."/>
            <person name="Jayaprakash T."/>
            <person name="Schroeder K."/>
            <person name="Trost B."/>
            <person name="Byrns S."/>
            <person name="Bergsveinson J."/>
            <person name="Kusalik A."/>
            <person name="Ziola B."/>
        </authorList>
    </citation>
    <scope>NUCLEOTIDE SEQUENCE [LARGE SCALE GENOMIC DNA]</scope>
    <source>
        <strain evidence="10 11">ATCC BAA-344</strain>
    </source>
</reference>
<sequence length="462" mass="51202">MKKVLIAGVSSGSGKTSVTLALMKALTKKGYNVQPYKIGPDFVDTKFHTRVTGNDSRNIDDFLVPDDDTLAYLFDRDTSDKDIGIIEGVMGLYDGLGTDKDAHSTAGMAKKLGLPVILVLNGRSMSTSAAAIIKGFINFDSAVDVEAVIINGVMSDNHFTLIKKAINRYCPGIRVLGYLPFQKEYSLPSRQLGLVPDQEIEGVDQKIAGLANILEKHVDINDLLKVAVEHQASDTNQFWKMIQKENIIPIKLGIALDDAFNFYYSDNLKLLSDVGIRIIPFSPIKDQRLPQVDAIWIGGGYPEEFAVELASNQAIQHQIKQYVLNGKPLFAECGGLMYMGDKLIDKKQNEFKMTGILPGVSTMTERLKQFGYCKAIPQSDCLIGKTGVTVVGHEFHHSVFEPESGKLNPILSISKQRDGEIVKSWTGGYQYQKMFASYLHVHFYQSPEFFVNFLKELGAITK</sequence>
<dbReference type="GO" id="GO:0042242">
    <property type="term" value="F:cobyrinic acid a,c-diamide synthase activity"/>
    <property type="evidence" value="ECO:0007669"/>
    <property type="project" value="UniProtKB-UniRule"/>
</dbReference>
<keyword evidence="3 7" id="KW-0547">Nucleotide-binding</keyword>
<dbReference type="GO" id="GO:0009236">
    <property type="term" value="P:cobalamin biosynthetic process"/>
    <property type="evidence" value="ECO:0007669"/>
    <property type="project" value="UniProtKB-UniRule"/>
</dbReference>
<protein>
    <recommendedName>
        <fullName evidence="7">Cobyrinate a,c-diamide synthase</fullName>
        <ecNumber evidence="7">6.3.5.11</ecNumber>
    </recommendedName>
    <alternativeName>
        <fullName evidence="7">Cobyrinic acid a,c-diamide synthetase</fullName>
    </alternativeName>
</protein>
<gene>
    <name evidence="7 10" type="primary">cbiA</name>
    <name evidence="10" type="ordered locus">PECL_1403</name>
</gene>
<keyword evidence="11" id="KW-1185">Reference proteome</keyword>
<evidence type="ECO:0000256" key="2">
    <source>
        <dbReference type="ARBA" id="ARBA00022598"/>
    </source>
</evidence>
<comment type="similarity">
    <text evidence="7">Belongs to the CobB/CbiA family.</text>
</comment>
<dbReference type="InterPro" id="IPR029062">
    <property type="entry name" value="Class_I_gatase-like"/>
</dbReference>
<comment type="domain">
    <text evidence="7">Comprises of two domains. The C-terminal domain contains the binding site for glutamine and catalyzes the hydrolysis of this substrate to glutamate and ammonia. The N-terminal domain is anticipated to bind ATP and cobyrinate and catalyzes the ultimate synthesis of the diamide product. The ammonia produced via the glutaminase domain is probably translocated to the adjacent domain via a molecular tunnel, where it reacts with an activated intermediate.</text>
</comment>
<dbReference type="PANTHER" id="PTHR43873:SF1">
    <property type="entry name" value="COBYRINATE A,C-DIAMIDE SYNTHASE"/>
    <property type="match status" value="1"/>
</dbReference>
<dbReference type="Gene3D" id="3.40.50.880">
    <property type="match status" value="1"/>
</dbReference>
<dbReference type="InterPro" id="IPR002586">
    <property type="entry name" value="CobQ/CobB/MinD/ParA_Nub-bd_dom"/>
</dbReference>
<keyword evidence="7" id="KW-0169">Cobalamin biosynthesis</keyword>
<dbReference type="NCBIfam" id="TIGR00379">
    <property type="entry name" value="cobB"/>
    <property type="match status" value="1"/>
</dbReference>
<dbReference type="HOGENOM" id="CLU_022752_2_0_9"/>
<dbReference type="UniPathway" id="UPA00148">
    <property type="reaction ID" value="UER00231"/>
</dbReference>
<dbReference type="STRING" id="701521.PECL_1403"/>
<dbReference type="InterPro" id="IPR011698">
    <property type="entry name" value="GATase_3"/>
</dbReference>
<dbReference type="EMBL" id="CP003137">
    <property type="protein sequence ID" value="AEV95627.1"/>
    <property type="molecule type" value="Genomic_DNA"/>
</dbReference>
<keyword evidence="5 7" id="KW-0460">Magnesium</keyword>
<dbReference type="Pfam" id="PF07685">
    <property type="entry name" value="GATase_3"/>
    <property type="match status" value="1"/>
</dbReference>
<name>G8PEL8_PEDCP</name>
<comment type="miscellaneous">
    <text evidence="7">The a and c carboxylates of cobyrinate are activated for nucleophilic attack via formation of a phosphorylated intermediate by ATP. CbiA catalyzes first the amidation of the c-carboxylate, and then that of the a-carboxylate.</text>
</comment>
<feature type="active site" description="Nucleophile" evidence="7">
    <location>
        <position position="333"/>
    </location>
</feature>
<proteinExistence type="inferred from homology"/>
<dbReference type="NCBIfam" id="NF002204">
    <property type="entry name" value="PRK01077.1"/>
    <property type="match status" value="1"/>
</dbReference>
<evidence type="ECO:0000313" key="10">
    <source>
        <dbReference type="EMBL" id="AEV95627.1"/>
    </source>
</evidence>
<feature type="site" description="Increases nucleophilicity of active site Cys" evidence="7">
    <location>
        <position position="440"/>
    </location>
</feature>
<evidence type="ECO:0000313" key="11">
    <source>
        <dbReference type="Proteomes" id="UP000005444"/>
    </source>
</evidence>
<dbReference type="PATRIC" id="fig|701521.8.peg.1307"/>
<feature type="domain" description="CobB/CobQ-like glutamine amidotransferase" evidence="9">
    <location>
        <begin position="252"/>
        <end position="446"/>
    </location>
</feature>
<evidence type="ECO:0000256" key="1">
    <source>
        <dbReference type="ARBA" id="ARBA00001946"/>
    </source>
</evidence>
<dbReference type="Proteomes" id="UP000005444">
    <property type="component" value="Chromosome"/>
</dbReference>
<comment type="catalytic activity">
    <reaction evidence="7">
        <text>cob(II)yrinate + 2 L-glutamine + 2 ATP + 2 H2O = cob(II)yrinate a,c diamide + 2 L-glutamate + 2 ADP + 2 phosphate + 2 H(+)</text>
        <dbReference type="Rhea" id="RHEA:26289"/>
        <dbReference type="ChEBI" id="CHEBI:15377"/>
        <dbReference type="ChEBI" id="CHEBI:15378"/>
        <dbReference type="ChEBI" id="CHEBI:29985"/>
        <dbReference type="ChEBI" id="CHEBI:30616"/>
        <dbReference type="ChEBI" id="CHEBI:43474"/>
        <dbReference type="ChEBI" id="CHEBI:58359"/>
        <dbReference type="ChEBI" id="CHEBI:58537"/>
        <dbReference type="ChEBI" id="CHEBI:58894"/>
        <dbReference type="ChEBI" id="CHEBI:456216"/>
        <dbReference type="EC" id="6.3.5.11"/>
    </reaction>
</comment>
<feature type="domain" description="CobQ/CobB/MinD/ParA nucleotide binding" evidence="8">
    <location>
        <begin position="5"/>
        <end position="191"/>
    </location>
</feature>
<evidence type="ECO:0000259" key="8">
    <source>
        <dbReference type="Pfam" id="PF01656"/>
    </source>
</evidence>
<dbReference type="InterPro" id="IPR004484">
    <property type="entry name" value="CbiA/CobB_synth"/>
</dbReference>
<dbReference type="CDD" id="cd03130">
    <property type="entry name" value="GATase1_CobB"/>
    <property type="match status" value="1"/>
</dbReference>
<keyword evidence="6 7" id="KW-0315">Glutamine amidotransferase</keyword>
<dbReference type="Pfam" id="PF01656">
    <property type="entry name" value="CbiA"/>
    <property type="match status" value="1"/>
</dbReference>
<evidence type="ECO:0000256" key="7">
    <source>
        <dbReference type="HAMAP-Rule" id="MF_00027"/>
    </source>
</evidence>
<dbReference type="EC" id="6.3.5.11" evidence="7"/>
<dbReference type="HAMAP" id="MF_00027">
    <property type="entry name" value="CobB_CbiA"/>
    <property type="match status" value="1"/>
</dbReference>
<comment type="pathway">
    <text evidence="7">Cofactor biosynthesis; adenosylcobalamin biosynthesis; cob(II)yrinate a,c-diamide from sirohydrochlorin (anaerobic route): step 10/10.</text>
</comment>
<evidence type="ECO:0000256" key="5">
    <source>
        <dbReference type="ARBA" id="ARBA00022842"/>
    </source>
</evidence>
<dbReference type="PROSITE" id="PS51274">
    <property type="entry name" value="GATASE_COBBQ"/>
    <property type="match status" value="1"/>
</dbReference>